<keyword evidence="3 5" id="KW-1133">Transmembrane helix</keyword>
<keyword evidence="2 5" id="KW-0812">Transmembrane</keyword>
<keyword evidence="4 5" id="KW-0472">Membrane</keyword>
<dbReference type="InterPro" id="IPR011547">
    <property type="entry name" value="SLC26A/SulP_dom"/>
</dbReference>
<evidence type="ECO:0000313" key="7">
    <source>
        <dbReference type="Proteomes" id="UP000095280"/>
    </source>
</evidence>
<feature type="transmembrane region" description="Helical" evidence="5">
    <location>
        <begin position="55"/>
        <end position="84"/>
    </location>
</feature>
<evidence type="ECO:0000256" key="5">
    <source>
        <dbReference type="SAM" id="Phobius"/>
    </source>
</evidence>
<evidence type="ECO:0000256" key="2">
    <source>
        <dbReference type="ARBA" id="ARBA00022692"/>
    </source>
</evidence>
<protein>
    <submittedName>
        <fullName evidence="8">Sulfate_transp domain-containing protein</fullName>
    </submittedName>
</protein>
<evidence type="ECO:0000313" key="8">
    <source>
        <dbReference type="WBParaSite" id="maker-uti_cns_0019205-snap-gene-0.3-mRNA-1"/>
    </source>
</evidence>
<reference evidence="8" key="1">
    <citation type="submission" date="2016-11" db="UniProtKB">
        <authorList>
            <consortium name="WormBaseParasite"/>
        </authorList>
    </citation>
    <scope>IDENTIFICATION</scope>
</reference>
<evidence type="ECO:0000256" key="3">
    <source>
        <dbReference type="ARBA" id="ARBA00022989"/>
    </source>
</evidence>
<dbReference type="InterPro" id="IPR001902">
    <property type="entry name" value="SLC26A/SulP_fam"/>
</dbReference>
<feature type="domain" description="SLC26A/SulP transporter" evidence="6">
    <location>
        <begin position="2"/>
        <end position="58"/>
    </location>
</feature>
<keyword evidence="7" id="KW-1185">Reference proteome</keyword>
<dbReference type="AlphaFoldDB" id="A0A1I8IZ08"/>
<dbReference type="WBParaSite" id="maker-uti_cns_0019205-snap-gene-0.3-mRNA-1">
    <property type="protein sequence ID" value="maker-uti_cns_0019205-snap-gene-0.3-mRNA-1"/>
    <property type="gene ID" value="maker-uti_cns_0019205-snap-gene-0.3"/>
</dbReference>
<sequence>SGTLVLLALALLGDLFQFIPQAALAAVIIVAVLQMTDFRMLRRLWFVSKTDLLEWLVTFLVSLAAGIQYGILCGMGLSFAFLLYRYSRPGLETSVSACIMRNSGCVHVSACIMCNSGCVHVSACIMCNSGCVHVSACIMCNSGC</sequence>
<dbReference type="Pfam" id="PF00916">
    <property type="entry name" value="Sulfate_transp"/>
    <property type="match status" value="1"/>
</dbReference>
<proteinExistence type="predicted"/>
<dbReference type="Proteomes" id="UP000095280">
    <property type="component" value="Unplaced"/>
</dbReference>
<name>A0A1I8IZ08_9PLAT</name>
<accession>A0A1I8IZ08</accession>
<dbReference type="GO" id="GO:0055085">
    <property type="term" value="P:transmembrane transport"/>
    <property type="evidence" value="ECO:0007669"/>
    <property type="project" value="InterPro"/>
</dbReference>
<dbReference type="PANTHER" id="PTHR11814">
    <property type="entry name" value="SULFATE TRANSPORTER"/>
    <property type="match status" value="1"/>
</dbReference>
<organism evidence="7 8">
    <name type="scientific">Macrostomum lignano</name>
    <dbReference type="NCBI Taxonomy" id="282301"/>
    <lineage>
        <taxon>Eukaryota</taxon>
        <taxon>Metazoa</taxon>
        <taxon>Spiralia</taxon>
        <taxon>Lophotrochozoa</taxon>
        <taxon>Platyhelminthes</taxon>
        <taxon>Rhabditophora</taxon>
        <taxon>Macrostomorpha</taxon>
        <taxon>Macrostomida</taxon>
        <taxon>Macrostomidae</taxon>
        <taxon>Macrostomum</taxon>
    </lineage>
</organism>
<evidence type="ECO:0000256" key="4">
    <source>
        <dbReference type="ARBA" id="ARBA00023136"/>
    </source>
</evidence>
<evidence type="ECO:0000256" key="1">
    <source>
        <dbReference type="ARBA" id="ARBA00004141"/>
    </source>
</evidence>
<dbReference type="GO" id="GO:0016020">
    <property type="term" value="C:membrane"/>
    <property type="evidence" value="ECO:0007669"/>
    <property type="project" value="UniProtKB-SubCell"/>
</dbReference>
<evidence type="ECO:0000259" key="6">
    <source>
        <dbReference type="Pfam" id="PF00916"/>
    </source>
</evidence>
<comment type="subcellular location">
    <subcellularLocation>
        <location evidence="1">Membrane</location>
        <topology evidence="1">Multi-pass membrane protein</topology>
    </subcellularLocation>
</comment>